<comment type="caution">
    <text evidence="2">The sequence shown here is derived from an EMBL/GenBank/DDBJ whole genome shotgun (WGS) entry which is preliminary data.</text>
</comment>
<reference evidence="3" key="1">
    <citation type="journal article" date="2019" name="Int. J. Syst. Evol. Microbiol.">
        <title>The Global Catalogue of Microorganisms (GCM) 10K type strain sequencing project: providing services to taxonomists for standard genome sequencing and annotation.</title>
        <authorList>
            <consortium name="The Broad Institute Genomics Platform"/>
            <consortium name="The Broad Institute Genome Sequencing Center for Infectious Disease"/>
            <person name="Wu L."/>
            <person name="Ma J."/>
        </authorList>
    </citation>
    <scope>NUCLEOTIDE SEQUENCE [LARGE SCALE GENOMIC DNA]</scope>
    <source>
        <strain evidence="3">CGMCC 1.19061</strain>
    </source>
</reference>
<protein>
    <submittedName>
        <fullName evidence="2">Helix-turn-helix domain-containing protein</fullName>
    </submittedName>
</protein>
<proteinExistence type="predicted"/>
<feature type="domain" description="HTH cro/C1-type" evidence="1">
    <location>
        <begin position="6"/>
        <end position="60"/>
    </location>
</feature>
<sequence>MILKKIKQGVEKQGLTHEELSSKMNISRSYVSMLLSGERTLNKELIVLFSIVLSTPLEELLDLTNDSDYLIQTRGEFKSRAARSKIAKVKVQMDDYIRLKGIYMNE</sequence>
<organism evidence="2 3">
    <name type="scientific">Enterococcus eurekensis</name>
    <dbReference type="NCBI Taxonomy" id="1159753"/>
    <lineage>
        <taxon>Bacteria</taxon>
        <taxon>Bacillati</taxon>
        <taxon>Bacillota</taxon>
        <taxon>Bacilli</taxon>
        <taxon>Lactobacillales</taxon>
        <taxon>Enterococcaceae</taxon>
        <taxon>Enterococcus</taxon>
    </lineage>
</organism>
<dbReference type="SUPFAM" id="SSF47413">
    <property type="entry name" value="lambda repressor-like DNA-binding domains"/>
    <property type="match status" value="1"/>
</dbReference>
<dbReference type="InterPro" id="IPR010982">
    <property type="entry name" value="Lambda_DNA-bd_dom_sf"/>
</dbReference>
<dbReference type="Gene3D" id="1.10.260.40">
    <property type="entry name" value="lambda repressor-like DNA-binding domains"/>
    <property type="match status" value="1"/>
</dbReference>
<dbReference type="RefSeq" id="WP_379964383.1">
    <property type="nucleotide sequence ID" value="NZ_JBHSGT010000026.1"/>
</dbReference>
<gene>
    <name evidence="2" type="ORF">ACFO3L_04715</name>
</gene>
<evidence type="ECO:0000313" key="3">
    <source>
        <dbReference type="Proteomes" id="UP001596026"/>
    </source>
</evidence>
<dbReference type="InterPro" id="IPR001387">
    <property type="entry name" value="Cro/C1-type_HTH"/>
</dbReference>
<name>A0ABV9M297_9ENTE</name>
<dbReference type="PROSITE" id="PS50943">
    <property type="entry name" value="HTH_CROC1"/>
    <property type="match status" value="1"/>
</dbReference>
<evidence type="ECO:0000313" key="2">
    <source>
        <dbReference type="EMBL" id="MFC4709936.1"/>
    </source>
</evidence>
<dbReference type="Pfam" id="PF01381">
    <property type="entry name" value="HTH_3"/>
    <property type="match status" value="1"/>
</dbReference>
<dbReference type="EMBL" id="JBHSGT010000026">
    <property type="protein sequence ID" value="MFC4709936.1"/>
    <property type="molecule type" value="Genomic_DNA"/>
</dbReference>
<keyword evidence="3" id="KW-1185">Reference proteome</keyword>
<evidence type="ECO:0000259" key="1">
    <source>
        <dbReference type="PROSITE" id="PS50943"/>
    </source>
</evidence>
<accession>A0ABV9M297</accession>
<dbReference type="Proteomes" id="UP001596026">
    <property type="component" value="Unassembled WGS sequence"/>
</dbReference>
<dbReference type="SMART" id="SM00530">
    <property type="entry name" value="HTH_XRE"/>
    <property type="match status" value="1"/>
</dbReference>
<dbReference type="CDD" id="cd00093">
    <property type="entry name" value="HTH_XRE"/>
    <property type="match status" value="1"/>
</dbReference>